<keyword evidence="5" id="KW-0479">Metal-binding</keyword>
<dbReference type="EMBL" id="MQVR01000133">
    <property type="protein sequence ID" value="OKL52547.1"/>
    <property type="molecule type" value="Genomic_DNA"/>
</dbReference>
<dbReference type="GO" id="GO:0005524">
    <property type="term" value="F:ATP binding"/>
    <property type="evidence" value="ECO:0007669"/>
    <property type="project" value="UniProtKB-KW"/>
</dbReference>
<dbReference type="AlphaFoldDB" id="A0A1Q5PYD8"/>
<gene>
    <name evidence="10" type="ORF">BSZ39_12495</name>
</gene>
<evidence type="ECO:0000313" key="11">
    <source>
        <dbReference type="Proteomes" id="UP000185628"/>
    </source>
</evidence>
<evidence type="ECO:0000313" key="10">
    <source>
        <dbReference type="EMBL" id="OKL52547.1"/>
    </source>
</evidence>
<dbReference type="InterPro" id="IPR003846">
    <property type="entry name" value="SelO"/>
</dbReference>
<keyword evidence="4" id="KW-0548">Nucleotidyltransferase</keyword>
<evidence type="ECO:0000256" key="5">
    <source>
        <dbReference type="ARBA" id="ARBA00022723"/>
    </source>
</evidence>
<accession>A0A1Q5PYD8</accession>
<keyword evidence="7" id="KW-0067">ATP-binding</keyword>
<proteinExistence type="inferred from homology"/>
<evidence type="ECO:0000256" key="7">
    <source>
        <dbReference type="ARBA" id="ARBA00022840"/>
    </source>
</evidence>
<feature type="region of interest" description="Disordered" evidence="9">
    <location>
        <begin position="23"/>
        <end position="42"/>
    </location>
</feature>
<evidence type="ECO:0000256" key="8">
    <source>
        <dbReference type="ARBA" id="ARBA00022842"/>
    </source>
</evidence>
<dbReference type="Pfam" id="PF02696">
    <property type="entry name" value="SelO"/>
    <property type="match status" value="1"/>
</dbReference>
<dbReference type="PANTHER" id="PTHR32057">
    <property type="entry name" value="PROTEIN ADENYLYLTRANSFERASE SELO, MITOCHONDRIAL"/>
    <property type="match status" value="1"/>
</dbReference>
<comment type="similarity">
    <text evidence="2">Belongs to the SELO family.</text>
</comment>
<feature type="region of interest" description="Disordered" evidence="9">
    <location>
        <begin position="371"/>
        <end position="393"/>
    </location>
</feature>
<dbReference type="Proteomes" id="UP000185628">
    <property type="component" value="Unassembled WGS sequence"/>
</dbReference>
<reference evidence="11" key="1">
    <citation type="submission" date="2016-12" db="EMBL/GenBank/DDBJ databases">
        <authorList>
            <person name="Meng X."/>
        </authorList>
    </citation>
    <scope>NUCLEOTIDE SEQUENCE [LARGE SCALE GENOMIC DNA]</scope>
    <source>
        <strain evidence="11">DSM 19116</strain>
    </source>
</reference>
<comment type="caution">
    <text evidence="10">The sequence shown here is derived from an EMBL/GenBank/DDBJ whole genome shotgun (WGS) entry which is preliminary data.</text>
</comment>
<keyword evidence="11" id="KW-1185">Reference proteome</keyword>
<evidence type="ECO:0000256" key="3">
    <source>
        <dbReference type="ARBA" id="ARBA00022679"/>
    </source>
</evidence>
<keyword evidence="8" id="KW-0460">Magnesium</keyword>
<evidence type="ECO:0000256" key="9">
    <source>
        <dbReference type="SAM" id="MobiDB-lite"/>
    </source>
</evidence>
<evidence type="ECO:0000256" key="4">
    <source>
        <dbReference type="ARBA" id="ARBA00022695"/>
    </source>
</evidence>
<name>A0A1Q5PYD8_9ACTO</name>
<evidence type="ECO:0008006" key="12">
    <source>
        <dbReference type="Google" id="ProtNLM"/>
    </source>
</evidence>
<dbReference type="GO" id="GO:0070733">
    <property type="term" value="F:AMPylase activity"/>
    <property type="evidence" value="ECO:0007669"/>
    <property type="project" value="TreeGrafter"/>
</dbReference>
<organism evidence="10 11">
    <name type="scientific">Bowdeniella nasicola</name>
    <dbReference type="NCBI Taxonomy" id="208480"/>
    <lineage>
        <taxon>Bacteria</taxon>
        <taxon>Bacillati</taxon>
        <taxon>Actinomycetota</taxon>
        <taxon>Actinomycetes</taxon>
        <taxon>Actinomycetales</taxon>
        <taxon>Actinomycetaceae</taxon>
        <taxon>Bowdeniella</taxon>
    </lineage>
</organism>
<protein>
    <recommendedName>
        <fullName evidence="12">Selenoprotein O</fullName>
    </recommendedName>
</protein>
<dbReference type="GO" id="GO:0046872">
    <property type="term" value="F:metal ion binding"/>
    <property type="evidence" value="ECO:0007669"/>
    <property type="project" value="UniProtKB-KW"/>
</dbReference>
<evidence type="ECO:0000256" key="2">
    <source>
        <dbReference type="ARBA" id="ARBA00009747"/>
    </source>
</evidence>
<evidence type="ECO:0000256" key="1">
    <source>
        <dbReference type="ARBA" id="ARBA00001946"/>
    </source>
</evidence>
<keyword evidence="3" id="KW-0808">Transferase</keyword>
<comment type="cofactor">
    <cofactor evidence="1">
        <name>Mg(2+)</name>
        <dbReference type="ChEBI" id="CHEBI:18420"/>
    </cofactor>
</comment>
<keyword evidence="6" id="KW-0547">Nucleotide-binding</keyword>
<dbReference type="PANTHER" id="PTHR32057:SF14">
    <property type="entry name" value="PROTEIN ADENYLYLTRANSFERASE SELO, MITOCHONDRIAL"/>
    <property type="match status" value="1"/>
</dbReference>
<evidence type="ECO:0000256" key="6">
    <source>
        <dbReference type="ARBA" id="ARBA00022741"/>
    </source>
</evidence>
<sequence>MYVPRLGDGRALLLAERTDRSGTSRDIHLKGSGPTPFSRGGDGKAALGPMLREYVIGEFLHAVSIPTTRALAVLTTGEYVWRDRGPERGAILVRVATGLVRVGTFQYAATRVGDVSRRLADYAIERYYPELRGVKEPYLALFQAVCDNQASLIADWMAVGFIHGVMNTDNMVIAGQSIDFGPCAFLDIFDCRAVFSSIDHAGRYAYGNQPAIAQWNLARFAESILPLIEPDTNVAAAKLGGVLTGFVTSYEQEIGTRMAAKFGLDDPRSSLIDEGLGLMERNQVDFTTFFRALGAGEAPSLMADSPDFAAWYARWESEVDPDARLRMASVNPLYIPRNHHVDRALTEASDGNLASLERLVSALTDPYRERSELADLAEPPPPDTPRHVTFCGT</sequence>